<dbReference type="Pfam" id="PF10313">
    <property type="entry name" value="DUF2415"/>
    <property type="match status" value="1"/>
</dbReference>
<evidence type="ECO:0000256" key="1">
    <source>
        <dbReference type="PROSITE-ProRule" id="PRU00221"/>
    </source>
</evidence>
<dbReference type="GeneID" id="37035116"/>
<evidence type="ECO:0000313" key="5">
    <source>
        <dbReference type="Proteomes" id="UP000245783"/>
    </source>
</evidence>
<reference evidence="4 5" key="1">
    <citation type="journal article" date="2018" name="Mol. Biol. Evol.">
        <title>Broad Genomic Sampling Reveals a Smut Pathogenic Ancestry of the Fungal Clade Ustilaginomycotina.</title>
        <authorList>
            <person name="Kijpornyongpan T."/>
            <person name="Mondo S.J."/>
            <person name="Barry K."/>
            <person name="Sandor L."/>
            <person name="Lee J."/>
            <person name="Lipzen A."/>
            <person name="Pangilinan J."/>
            <person name="LaButti K."/>
            <person name="Hainaut M."/>
            <person name="Henrissat B."/>
            <person name="Grigoriev I.V."/>
            <person name="Spatafora J.W."/>
            <person name="Aime M.C."/>
        </authorList>
    </citation>
    <scope>NUCLEOTIDE SEQUENCE [LARGE SCALE GENOMIC DNA]</scope>
    <source>
        <strain evidence="4 5">MCA 4658</strain>
    </source>
</reference>
<feature type="region of interest" description="Disordered" evidence="2">
    <location>
        <begin position="180"/>
        <end position="220"/>
    </location>
</feature>
<feature type="region of interest" description="Disordered" evidence="2">
    <location>
        <begin position="498"/>
        <end position="561"/>
    </location>
</feature>
<sequence>MTGQGASHQRELLNSASPDIIAARVDAHHSQLRDVVQLGSDDDTVIYLSAENVCIADFSTLKPPTTLAALDFPAVCLRTGSGIMAAGGQHSELALRPLPLSTRAANTQCLQGETPSSTLSVSPAAAESSRSSPSSALLGSTQSQHSRVLPGSSSGTPLWRLCTPTGRSINNSIFIAPPTVLSRGSSSSEITSGRAEAIGQSGHNPLHPSQRQEQRRAPSSLFSRHALDTELARDEDAAAAYGFTMHELSRRRESRAGGSRAGEEGIAPLSSARRILSDESVSAEDDDQVDEDDEEDDLEDEIENETEVSARVEGHEMQPTPNSGGAVLFVSNNDQTLRCFRLRPGAGSSSRIDTGLPGLTRVRTVSFPTAINHSSLSPDGRTLVAVGDTAEVFLYHMSTSGTFDHIKTLMASTDASFSTTWSPDGMKFAVASQDGVISIWDVRSNRCEAQLYTSQDAQIGPGAARVVKWSPRGDLLAYTEHENYFHVVETTTFKGTQRISVATPSARPESERSPRRSAAAASSQSSNPRGDMVIGAESTTSAPLWSRGSRTSASAASNLVRSSRAGGRTELLGGGVALQTTSLRDAWEEALPIVRAYSGFGPGSSVIWPTAESRRQRDRNKTIAGLTWDSKGESLYVASDTHIMRYRVVELRRSFAAPDQMR</sequence>
<feature type="compositionally biased region" description="Low complexity" evidence="2">
    <location>
        <begin position="120"/>
        <end position="143"/>
    </location>
</feature>
<name>A0A316W723_9BASI</name>
<evidence type="ECO:0000313" key="4">
    <source>
        <dbReference type="EMBL" id="PWN44521.1"/>
    </source>
</evidence>
<feature type="compositionally biased region" description="Low complexity" evidence="2">
    <location>
        <begin position="182"/>
        <end position="194"/>
    </location>
</feature>
<proteinExistence type="predicted"/>
<dbReference type="RefSeq" id="XP_025371681.1">
    <property type="nucleotide sequence ID" value="XM_025513246.1"/>
</dbReference>
<organism evidence="4 5">
    <name type="scientific">Ceraceosorus guamensis</name>
    <dbReference type="NCBI Taxonomy" id="1522189"/>
    <lineage>
        <taxon>Eukaryota</taxon>
        <taxon>Fungi</taxon>
        <taxon>Dikarya</taxon>
        <taxon>Basidiomycota</taxon>
        <taxon>Ustilaginomycotina</taxon>
        <taxon>Exobasidiomycetes</taxon>
        <taxon>Ceraceosorales</taxon>
        <taxon>Ceraceosoraceae</taxon>
        <taxon>Ceraceosorus</taxon>
    </lineage>
</organism>
<feature type="domain" description="DUF2415" evidence="3">
    <location>
        <begin position="462"/>
        <end position="493"/>
    </location>
</feature>
<dbReference type="PROSITE" id="PS50294">
    <property type="entry name" value="WD_REPEATS_REGION"/>
    <property type="match status" value="1"/>
</dbReference>
<dbReference type="SMART" id="SM00320">
    <property type="entry name" value="WD40"/>
    <property type="match status" value="2"/>
</dbReference>
<dbReference type="Proteomes" id="UP000245783">
    <property type="component" value="Unassembled WGS sequence"/>
</dbReference>
<gene>
    <name evidence="4" type="ORF">IE81DRAFT_321135</name>
</gene>
<feature type="region of interest" description="Disordered" evidence="2">
    <location>
        <begin position="249"/>
        <end position="303"/>
    </location>
</feature>
<dbReference type="EMBL" id="KZ819360">
    <property type="protein sequence ID" value="PWN44521.1"/>
    <property type="molecule type" value="Genomic_DNA"/>
</dbReference>
<dbReference type="InterPro" id="IPR015943">
    <property type="entry name" value="WD40/YVTN_repeat-like_dom_sf"/>
</dbReference>
<keyword evidence="5" id="KW-1185">Reference proteome</keyword>
<feature type="compositionally biased region" description="Low complexity" evidence="2">
    <location>
        <begin position="516"/>
        <end position="529"/>
    </location>
</feature>
<evidence type="ECO:0000259" key="3">
    <source>
        <dbReference type="Pfam" id="PF10313"/>
    </source>
</evidence>
<protein>
    <submittedName>
        <fullName evidence="4">WD40 repeat-like protein</fullName>
    </submittedName>
</protein>
<feature type="compositionally biased region" description="Acidic residues" evidence="2">
    <location>
        <begin position="281"/>
        <end position="303"/>
    </location>
</feature>
<keyword evidence="1" id="KW-0853">WD repeat</keyword>
<dbReference type="InterPro" id="IPR019417">
    <property type="entry name" value="DUF2415"/>
</dbReference>
<feature type="compositionally biased region" description="Polar residues" evidence="2">
    <location>
        <begin position="537"/>
        <end position="551"/>
    </location>
</feature>
<dbReference type="InterPro" id="IPR001680">
    <property type="entry name" value="WD40_rpt"/>
</dbReference>
<evidence type="ECO:0000256" key="2">
    <source>
        <dbReference type="SAM" id="MobiDB-lite"/>
    </source>
</evidence>
<feature type="repeat" description="WD" evidence="1">
    <location>
        <begin position="409"/>
        <end position="450"/>
    </location>
</feature>
<accession>A0A316W723</accession>
<feature type="region of interest" description="Disordered" evidence="2">
    <location>
        <begin position="111"/>
        <end position="157"/>
    </location>
</feature>
<dbReference type="InterPro" id="IPR011044">
    <property type="entry name" value="Quino_amine_DH_bsu"/>
</dbReference>
<dbReference type="AlphaFoldDB" id="A0A316W723"/>
<dbReference type="SUPFAM" id="SSF50969">
    <property type="entry name" value="YVTN repeat-like/Quinoprotein amine dehydrogenase"/>
    <property type="match status" value="1"/>
</dbReference>
<dbReference type="PANTHER" id="PTHR43991:SF9">
    <property type="entry name" value="DUF2415 DOMAIN-CONTAINING PROTEIN"/>
    <property type="match status" value="1"/>
</dbReference>
<dbReference type="PANTHER" id="PTHR43991">
    <property type="entry name" value="WD REPEAT PROTEIN (AFU_ORTHOLOGUE AFUA_8G05640)-RELATED"/>
    <property type="match status" value="1"/>
</dbReference>
<dbReference type="PROSITE" id="PS50082">
    <property type="entry name" value="WD_REPEATS_2"/>
    <property type="match status" value="1"/>
</dbReference>
<dbReference type="OrthoDB" id="64353at2759"/>
<dbReference type="InParanoid" id="A0A316W723"/>
<dbReference type="Gene3D" id="2.130.10.10">
    <property type="entry name" value="YVTN repeat-like/Quinoprotein amine dehydrogenase"/>
    <property type="match status" value="1"/>
</dbReference>